<dbReference type="Proteomes" id="UP000472380">
    <property type="component" value="Unassembled WGS sequence"/>
</dbReference>
<feature type="region of interest" description="Disordered" evidence="1">
    <location>
        <begin position="45"/>
        <end position="147"/>
    </location>
</feature>
<organism evidence="3 4">
    <name type="scientific">Adlercreutzia equolifaciens</name>
    <dbReference type="NCBI Taxonomy" id="446660"/>
    <lineage>
        <taxon>Bacteria</taxon>
        <taxon>Bacillati</taxon>
        <taxon>Actinomycetota</taxon>
        <taxon>Coriobacteriia</taxon>
        <taxon>Eggerthellales</taxon>
        <taxon>Eggerthellaceae</taxon>
        <taxon>Adlercreutzia</taxon>
    </lineage>
</organism>
<evidence type="ECO:0000259" key="2">
    <source>
        <dbReference type="Pfam" id="PF14478"/>
    </source>
</evidence>
<evidence type="ECO:0000313" key="4">
    <source>
        <dbReference type="Proteomes" id="UP000472380"/>
    </source>
</evidence>
<dbReference type="RefSeq" id="WP_161127649.1">
    <property type="nucleotide sequence ID" value="NZ_DAJPFF010000001.1"/>
</dbReference>
<feature type="domain" description="Transcobalamin-like C-terminal" evidence="2">
    <location>
        <begin position="179"/>
        <end position="244"/>
    </location>
</feature>
<comment type="caution">
    <text evidence="3">The sequence shown here is derived from an EMBL/GenBank/DDBJ whole genome shotgun (WGS) entry which is preliminary data.</text>
</comment>
<sequence length="246" mass="23649">MEPRRKWLALALGAVSALLIALSVPALVVPAQDSAGIAPASLEAARPDGDAFGSASAPSAEIDETAEETGGDGTGPQERPPASDVAAAAAAPSSGAASESPGAADGADGAAESPGAGGPADEDGAAAPAPSPEGSGGSSGAEERPAQVTVWASVSSDAVGNPVSAASALTLPEGPTPYDALRALGVSVSAEGGAFGTYVSAIGGLAEKDHGASSGWMYAVNGRVAGVACDQYALADGDTVEWYYVV</sequence>
<dbReference type="EMBL" id="VJNE01000006">
    <property type="protein sequence ID" value="MZG27847.1"/>
    <property type="molecule type" value="Genomic_DNA"/>
</dbReference>
<evidence type="ECO:0000256" key="1">
    <source>
        <dbReference type="SAM" id="MobiDB-lite"/>
    </source>
</evidence>
<dbReference type="AlphaFoldDB" id="A0A6L8Q3J4"/>
<evidence type="ECO:0000313" key="3">
    <source>
        <dbReference type="EMBL" id="MZG27847.1"/>
    </source>
</evidence>
<gene>
    <name evidence="3" type="ORF">FM068_04490</name>
</gene>
<protein>
    <submittedName>
        <fullName evidence="3">DUF4430 domain-containing protein</fullName>
    </submittedName>
</protein>
<name>A0A6L8Q3J4_9ACTN</name>
<dbReference type="Gene3D" id="2.170.130.30">
    <property type="match status" value="1"/>
</dbReference>
<accession>A0A6L8Q3J4</accession>
<feature type="compositionally biased region" description="Low complexity" evidence="1">
    <location>
        <begin position="80"/>
        <end position="114"/>
    </location>
</feature>
<feature type="compositionally biased region" description="Acidic residues" evidence="1">
    <location>
        <begin position="61"/>
        <end position="70"/>
    </location>
</feature>
<proteinExistence type="predicted"/>
<dbReference type="InterPro" id="IPR027954">
    <property type="entry name" value="Transcobalamin-like_C"/>
</dbReference>
<dbReference type="Pfam" id="PF14478">
    <property type="entry name" value="DUF4430"/>
    <property type="match status" value="1"/>
</dbReference>
<reference evidence="3 4" key="1">
    <citation type="submission" date="2019-07" db="EMBL/GenBank/DDBJ databases">
        <title>Draft genome sequence of Adlercreutzia equolifaciens IPLA 37004, a human intestinal strain that does not produces equol from daidzein.</title>
        <authorList>
            <person name="Vazquez L."/>
            <person name="Florez A.B."/>
            <person name="Mayo B."/>
        </authorList>
    </citation>
    <scope>NUCLEOTIDE SEQUENCE [LARGE SCALE GENOMIC DNA]</scope>
    <source>
        <strain evidence="3 4">IPLA 37004</strain>
    </source>
</reference>